<evidence type="ECO:0000313" key="1">
    <source>
        <dbReference type="Proteomes" id="UP000036681"/>
    </source>
</evidence>
<organism evidence="1 2">
    <name type="scientific">Ascaris lumbricoides</name>
    <name type="common">Giant roundworm</name>
    <dbReference type="NCBI Taxonomy" id="6252"/>
    <lineage>
        <taxon>Eukaryota</taxon>
        <taxon>Metazoa</taxon>
        <taxon>Ecdysozoa</taxon>
        <taxon>Nematoda</taxon>
        <taxon>Chromadorea</taxon>
        <taxon>Rhabditida</taxon>
        <taxon>Spirurina</taxon>
        <taxon>Ascaridomorpha</taxon>
        <taxon>Ascaridoidea</taxon>
        <taxon>Ascarididae</taxon>
        <taxon>Ascaris</taxon>
    </lineage>
</organism>
<accession>A0A0M3HM94</accession>
<dbReference type="WBParaSite" id="ALUE_0000263901-mRNA-1">
    <property type="protein sequence ID" value="ALUE_0000263901-mRNA-1"/>
    <property type="gene ID" value="ALUE_0000263901"/>
</dbReference>
<name>A0A0M3HM94_ASCLU</name>
<reference evidence="2" key="1">
    <citation type="submission" date="2017-02" db="UniProtKB">
        <authorList>
            <consortium name="WormBaseParasite"/>
        </authorList>
    </citation>
    <scope>IDENTIFICATION</scope>
</reference>
<sequence>MITLIVVHLNLFSSHVCFNSSGFYFRFISRIFMT</sequence>
<protein>
    <submittedName>
        <fullName evidence="2">Uncharacterized protein</fullName>
    </submittedName>
</protein>
<dbReference type="AlphaFoldDB" id="A0A0M3HM94"/>
<evidence type="ECO:0000313" key="2">
    <source>
        <dbReference type="WBParaSite" id="ALUE_0000263901-mRNA-1"/>
    </source>
</evidence>
<dbReference type="Proteomes" id="UP000036681">
    <property type="component" value="Unplaced"/>
</dbReference>
<keyword evidence="1" id="KW-1185">Reference proteome</keyword>
<proteinExistence type="predicted"/>